<feature type="transmembrane region" description="Helical" evidence="1">
    <location>
        <begin position="20"/>
        <end position="39"/>
    </location>
</feature>
<dbReference type="Gene3D" id="2.30.30.40">
    <property type="entry name" value="SH3 Domains"/>
    <property type="match status" value="1"/>
</dbReference>
<name>A0A1G9WZQ2_9FIRM</name>
<proteinExistence type="predicted"/>
<accession>A0A1G9WZQ2</accession>
<dbReference type="Pfam" id="PF13529">
    <property type="entry name" value="Peptidase_C39_2"/>
    <property type="match status" value="1"/>
</dbReference>
<dbReference type="Proteomes" id="UP000187651">
    <property type="component" value="Unassembled WGS sequence"/>
</dbReference>
<evidence type="ECO:0000313" key="5">
    <source>
        <dbReference type="Proteomes" id="UP000187651"/>
    </source>
</evidence>
<evidence type="ECO:0000256" key="1">
    <source>
        <dbReference type="SAM" id="Phobius"/>
    </source>
</evidence>
<dbReference type="EMBL" id="FNHZ01000003">
    <property type="protein sequence ID" value="SDM89927.1"/>
    <property type="molecule type" value="Genomic_DNA"/>
</dbReference>
<evidence type="ECO:0000313" key="4">
    <source>
        <dbReference type="EMBL" id="SDM89927.1"/>
    </source>
</evidence>
<evidence type="ECO:0000259" key="2">
    <source>
        <dbReference type="Pfam" id="PF08239"/>
    </source>
</evidence>
<keyword evidence="1" id="KW-0472">Membrane</keyword>
<dbReference type="InterPro" id="IPR039564">
    <property type="entry name" value="Peptidase_C39-like"/>
</dbReference>
<dbReference type="Gene3D" id="3.90.70.10">
    <property type="entry name" value="Cysteine proteinases"/>
    <property type="match status" value="1"/>
</dbReference>
<dbReference type="Pfam" id="PF08239">
    <property type="entry name" value="SH3_3"/>
    <property type="match status" value="1"/>
</dbReference>
<reference evidence="5" key="1">
    <citation type="submission" date="2016-10" db="EMBL/GenBank/DDBJ databases">
        <authorList>
            <person name="Varghese N."/>
            <person name="Submissions S."/>
        </authorList>
    </citation>
    <scope>NUCLEOTIDE SEQUENCE [LARGE SCALE GENOMIC DNA]</scope>
    <source>
        <strain evidence="5">M83</strain>
    </source>
</reference>
<dbReference type="InterPro" id="IPR003646">
    <property type="entry name" value="SH3-like_bac-type"/>
</dbReference>
<feature type="domain" description="SH3b" evidence="2">
    <location>
        <begin position="120"/>
        <end position="167"/>
    </location>
</feature>
<evidence type="ECO:0000259" key="3">
    <source>
        <dbReference type="Pfam" id="PF13529"/>
    </source>
</evidence>
<protein>
    <submittedName>
        <fullName evidence="4">Uncharacterized protein YvpB</fullName>
    </submittedName>
</protein>
<sequence length="386" mass="42456">MKKRGRRFLKKLSKLQLKHLLIVAVPVLIVLAVILSSAIKSNKVKNSVKVTLSDMPSVAADEESLRETEGVQEESTELDTAESTQMEVIIQTTDSAALESGSAVSDKEGSIAYALVYCWIRSGNNDRASKVGELYYGDEVVVVEIGENYTKVATDTDEGYVKNSYISATKPIWVGNLYNYHKINMSVLATAASRYELDNFTCFSQLPDMPSGCEITSLAMVLNYLGVDCDKEILANYLDTGEKGDNYFTKFIGNVFTDSSYGCYAEALCNCAQNYLKARGVNSLVIGNISGTDVDSLLGLVAAGHPVIVWATEDMKSVGDNNILWTYEGKPMGYLRGEHCLVLIGFDKENDKVIMADPMKGCATEYSLTAFRLRYKAQFSQAVLIY</sequence>
<keyword evidence="1" id="KW-0812">Transmembrane</keyword>
<organism evidence="4 5">
    <name type="scientific">Lachnospira pectinoschiza</name>
    <dbReference type="NCBI Taxonomy" id="28052"/>
    <lineage>
        <taxon>Bacteria</taxon>
        <taxon>Bacillati</taxon>
        <taxon>Bacillota</taxon>
        <taxon>Clostridia</taxon>
        <taxon>Lachnospirales</taxon>
        <taxon>Lachnospiraceae</taxon>
        <taxon>Lachnospira</taxon>
    </lineage>
</organism>
<keyword evidence="1" id="KW-1133">Transmembrane helix</keyword>
<gene>
    <name evidence="4" type="ORF">SAMN05216544_1407</name>
</gene>
<dbReference type="PANTHER" id="PTHR37806">
    <property type="entry name" value="LMO0724 PROTEIN"/>
    <property type="match status" value="1"/>
</dbReference>
<dbReference type="OrthoDB" id="1164310at2"/>
<dbReference type="PANTHER" id="PTHR37806:SF1">
    <property type="entry name" value="PEPTIDASE C39-LIKE DOMAIN-CONTAINING PROTEIN"/>
    <property type="match status" value="1"/>
</dbReference>
<feature type="domain" description="Peptidase C39-like" evidence="3">
    <location>
        <begin position="199"/>
        <end position="359"/>
    </location>
</feature>
<dbReference type="RefSeq" id="WP_074521545.1">
    <property type="nucleotide sequence ID" value="NZ_FNHZ01000003.1"/>
</dbReference>
<dbReference type="AlphaFoldDB" id="A0A1G9WZQ2"/>
<keyword evidence="5" id="KW-1185">Reference proteome</keyword>